<keyword evidence="3" id="KW-0732">Signal</keyword>
<accession>A0AAW0S8Z4</accession>
<evidence type="ECO:0000256" key="2">
    <source>
        <dbReference type="SAM" id="Phobius"/>
    </source>
</evidence>
<feature type="region of interest" description="Disordered" evidence="1">
    <location>
        <begin position="411"/>
        <end position="437"/>
    </location>
</feature>
<feature type="region of interest" description="Disordered" evidence="1">
    <location>
        <begin position="159"/>
        <end position="180"/>
    </location>
</feature>
<sequence>MFVLLFPLLPPTSVSSSSGFSNVRIRDAYSHCAPLAVVSFSPFSLLSIASTSFLCPSIIYALDCYQAANYLAAIQHFTLTYSRDRELLNSYSPPRFSSLDNLTRLTNDHQQLYVHPKTTKAPMSSKPYQKNGHLAPYPQPSVDDWEEWEDASVAPSDNDEQVLVHHQPPPKPPSQYLRPPKNLSVRVSRYSTVKIKRLKSRHRQKAQNAKAGISVVTDMAAFGPETKQPDQNATKFVDSAALRALEGDANTAPVGNWDWIKANNGQSTSSSPQIDQHGLSPDDRPIMIGISVPPSDASSHDQTPNKAKSNGNNPYGGSMKKGGLDFGLHGESQPTSFWSPDTPETVLPFARPRPPSSVYSQAPSSDPPILTDMPPVPCLPQQYRANNKLISLELGHGADDDDANTPCTLFEEDGTSPRKMVAGKKQQLSPESVDSPSRGWWDHVVTPFAEKRMSFSSRSFHGSRTGPSPLEIRPEAYPEAVRPSSVSKPPIVRIPTPRRTPSPDSLAGVSQTSNSRVAQYLSESRRDGKHGIMMTDEETVMDHPPPYSPSKRPENGPIRYRAVFPAGHPLHDQFPPSPNPISPGLAATMTSQGATQMVDLGHSPLRSATPASQAHLPARPIGTYLPPAHVTDALGPQNRVERTRRRHEKEDMVARRVGGCWRGRGCIPVGGCYGRTGREGRKKRRICCGIWSTIIVLLILIIVLSVVLTRPHGKHEMPSIWVNLTDFPPMPTGVLTVAGGDNIAAKSVCTEPTTLWSCSLPKDDQKSVEPYKPNQPTVIMQIQWDNSTRQSWKVPNGDAPVSVSKRTTGFVASARALVQARASSDFEPNPSAPKFSDMWFMGETTDGIVSNEKAGEPAPFYISILKSMDDTVESPSLQRRDGGTTVGNVSLADILPRPDLTPDGTPAPAVMLPNPVQQPVRLYDRGLDTEHYGFYTHFRRTIFLKSVTANSTEDTNVPLDEDGGCRKSEAGFLATWGETRMLVRIWTRKLATNTSRLVQPDGSAGIGGVAALRRPGTMPWPVTITLDTHGGNPKKKLVWETPMDDRQRLTMDRTKLLVNKMGEGGTWINPRGTGNAKYGGFDGGTGGCKCEWVNWV</sequence>
<protein>
    <recommendedName>
        <fullName evidence="6">Glycoprotease family protein</fullName>
    </recommendedName>
</protein>
<evidence type="ECO:0008006" key="6">
    <source>
        <dbReference type="Google" id="ProtNLM"/>
    </source>
</evidence>
<gene>
    <name evidence="4" type="ORF">G3M48_008922</name>
</gene>
<feature type="transmembrane region" description="Helical" evidence="2">
    <location>
        <begin position="689"/>
        <end position="708"/>
    </location>
</feature>
<comment type="caution">
    <text evidence="4">The sequence shown here is derived from an EMBL/GenBank/DDBJ whole genome shotgun (WGS) entry which is preliminary data.</text>
</comment>
<feature type="region of interest" description="Disordered" evidence="1">
    <location>
        <begin position="874"/>
        <end position="897"/>
    </location>
</feature>
<feature type="region of interest" description="Disordered" evidence="1">
    <location>
        <begin position="116"/>
        <end position="141"/>
    </location>
</feature>
<dbReference type="Proteomes" id="UP001397290">
    <property type="component" value="Unassembled WGS sequence"/>
</dbReference>
<organism evidence="4 5">
    <name type="scientific">Beauveria asiatica</name>
    <dbReference type="NCBI Taxonomy" id="1069075"/>
    <lineage>
        <taxon>Eukaryota</taxon>
        <taxon>Fungi</taxon>
        <taxon>Dikarya</taxon>
        <taxon>Ascomycota</taxon>
        <taxon>Pezizomycotina</taxon>
        <taxon>Sordariomycetes</taxon>
        <taxon>Hypocreomycetidae</taxon>
        <taxon>Hypocreales</taxon>
        <taxon>Cordycipitaceae</taxon>
        <taxon>Beauveria</taxon>
    </lineage>
</organism>
<feature type="compositionally biased region" description="Polar residues" evidence="1">
    <location>
        <begin position="263"/>
        <end position="274"/>
    </location>
</feature>
<evidence type="ECO:0000256" key="3">
    <source>
        <dbReference type="SAM" id="SignalP"/>
    </source>
</evidence>
<feature type="region of interest" description="Disordered" evidence="1">
    <location>
        <begin position="252"/>
        <end position="322"/>
    </location>
</feature>
<evidence type="ECO:0000256" key="1">
    <source>
        <dbReference type="SAM" id="MobiDB-lite"/>
    </source>
</evidence>
<keyword evidence="5" id="KW-1185">Reference proteome</keyword>
<feature type="compositionally biased region" description="Polar residues" evidence="1">
    <location>
        <begin position="296"/>
        <end position="315"/>
    </location>
</feature>
<keyword evidence="2" id="KW-0812">Transmembrane</keyword>
<evidence type="ECO:0000313" key="4">
    <source>
        <dbReference type="EMBL" id="KAK8150748.1"/>
    </source>
</evidence>
<keyword evidence="2" id="KW-0472">Membrane</keyword>
<keyword evidence="2" id="KW-1133">Transmembrane helix</keyword>
<name>A0AAW0S8Z4_9HYPO</name>
<feature type="signal peptide" evidence="3">
    <location>
        <begin position="1"/>
        <end position="16"/>
    </location>
</feature>
<proteinExistence type="predicted"/>
<feature type="compositionally biased region" description="Polar residues" evidence="1">
    <location>
        <begin position="426"/>
        <end position="435"/>
    </location>
</feature>
<dbReference type="AlphaFoldDB" id="A0AAW0S8Z4"/>
<feature type="region of interest" description="Disordered" evidence="1">
    <location>
        <begin position="456"/>
        <end position="516"/>
    </location>
</feature>
<feature type="compositionally biased region" description="Low complexity" evidence="1">
    <location>
        <begin position="489"/>
        <end position="503"/>
    </location>
</feature>
<reference evidence="4 5" key="1">
    <citation type="submission" date="2020-02" db="EMBL/GenBank/DDBJ databases">
        <title>Comparative genomics of the hypocrealean fungal genus Beauvera.</title>
        <authorList>
            <person name="Showalter D.N."/>
            <person name="Bushley K.E."/>
            <person name="Rehner S.A."/>
        </authorList>
    </citation>
    <scope>NUCLEOTIDE SEQUENCE [LARGE SCALE GENOMIC DNA]</scope>
    <source>
        <strain evidence="4 5">ARSEF4384</strain>
    </source>
</reference>
<evidence type="ECO:0000313" key="5">
    <source>
        <dbReference type="Proteomes" id="UP001397290"/>
    </source>
</evidence>
<feature type="compositionally biased region" description="Polar residues" evidence="1">
    <location>
        <begin position="456"/>
        <end position="466"/>
    </location>
</feature>
<dbReference type="EMBL" id="JAAHCF010000007">
    <property type="protein sequence ID" value="KAK8150748.1"/>
    <property type="molecule type" value="Genomic_DNA"/>
</dbReference>
<feature type="chain" id="PRO_5043990559" description="Glycoprotease family protein" evidence="3">
    <location>
        <begin position="17"/>
        <end position="1096"/>
    </location>
</feature>